<evidence type="ECO:0000313" key="2">
    <source>
        <dbReference type="Proteomes" id="UP000588098"/>
    </source>
</evidence>
<gene>
    <name evidence="1" type="ORF">FHS42_003252</name>
</gene>
<dbReference type="InterPro" id="IPR042099">
    <property type="entry name" value="ANL_N_sf"/>
</dbReference>
<evidence type="ECO:0000313" key="1">
    <source>
        <dbReference type="EMBL" id="MBB5936177.1"/>
    </source>
</evidence>
<proteinExistence type="predicted"/>
<sequence>MVKPPPLHAVSDEHVRTIVRRHLHPETGSPFWLERDRRLGANAYSTVDGWAAAQELLGFRDEADQEIFEEASRRRPAEDFIPADVVQDDDFLWAAQTGGTTGLPKHSTWGGAYWKHVRDFSHYAMDTHGIPHGCNWLYISPMGPHTIGRLVVDWAEARGGMCFSIDLDPRIVKIFGEEGMTAAYNRYVQHIWDQVNAVLESQRIGVIYGTARLLEMLPEYVDAKLLKDVRGVVHAGSSMPMQSHRLLREDVFPGVPIVGMYGSSTTSISWQKPFEPQDEHQLIYIPSSPWVTIDMVGDDNAPVAFGEEGRVRVWRLTDDQLLPGFLERDRARRVEPFGAAAELFPWPWIGDPFSPEFTEGRRVEGVY</sequence>
<dbReference type="Gene3D" id="3.40.50.12780">
    <property type="entry name" value="N-terminal domain of ligase-like"/>
    <property type="match status" value="1"/>
</dbReference>
<keyword evidence="2" id="KW-1185">Reference proteome</keyword>
<dbReference type="EMBL" id="JACHJL010000007">
    <property type="protein sequence ID" value="MBB5936177.1"/>
    <property type="molecule type" value="Genomic_DNA"/>
</dbReference>
<dbReference type="Proteomes" id="UP000588098">
    <property type="component" value="Unassembled WGS sequence"/>
</dbReference>
<dbReference type="AlphaFoldDB" id="A0A7W9QBH0"/>
<comment type="caution">
    <text evidence="1">The sequence shown here is derived from an EMBL/GenBank/DDBJ whole genome shotgun (WGS) entry which is preliminary data.</text>
</comment>
<dbReference type="RefSeq" id="WP_184572802.1">
    <property type="nucleotide sequence ID" value="NZ_JACHJL010000007.1"/>
</dbReference>
<accession>A0A7W9QBH0</accession>
<organism evidence="1 2">
    <name type="scientific">Streptomyces zagrosensis</name>
    <dbReference type="NCBI Taxonomy" id="1042984"/>
    <lineage>
        <taxon>Bacteria</taxon>
        <taxon>Bacillati</taxon>
        <taxon>Actinomycetota</taxon>
        <taxon>Actinomycetes</taxon>
        <taxon>Kitasatosporales</taxon>
        <taxon>Streptomycetaceae</taxon>
        <taxon>Streptomyces</taxon>
    </lineage>
</organism>
<name>A0A7W9QBH0_9ACTN</name>
<reference evidence="1 2" key="1">
    <citation type="submission" date="2020-08" db="EMBL/GenBank/DDBJ databases">
        <title>Genomic Encyclopedia of Type Strains, Phase III (KMG-III): the genomes of soil and plant-associated and newly described type strains.</title>
        <authorList>
            <person name="Whitman W."/>
        </authorList>
    </citation>
    <scope>NUCLEOTIDE SEQUENCE [LARGE SCALE GENOMIC DNA]</scope>
    <source>
        <strain evidence="1 2">CECT 8305</strain>
    </source>
</reference>
<protein>
    <submittedName>
        <fullName evidence="1">Thienamycin biosynthesis protein ThnN</fullName>
    </submittedName>
</protein>
<dbReference type="SUPFAM" id="SSF56801">
    <property type="entry name" value="Acetyl-CoA synthetase-like"/>
    <property type="match status" value="1"/>
</dbReference>